<accession>A0A1R0ZNF8</accession>
<dbReference type="Proteomes" id="UP000187425">
    <property type="component" value="Unassembled WGS sequence"/>
</dbReference>
<evidence type="ECO:0000313" key="3">
    <source>
        <dbReference type="EMBL" id="OME74273.1"/>
    </source>
</evidence>
<organism evidence="3 5">
    <name type="scientific">Paenibacillus odorifer</name>
    <dbReference type="NCBI Taxonomy" id="189426"/>
    <lineage>
        <taxon>Bacteria</taxon>
        <taxon>Bacillati</taxon>
        <taxon>Bacillota</taxon>
        <taxon>Bacilli</taxon>
        <taxon>Bacillales</taxon>
        <taxon>Paenibacillaceae</taxon>
        <taxon>Paenibacillus</taxon>
    </lineage>
</organism>
<evidence type="ECO:0000313" key="5">
    <source>
        <dbReference type="Proteomes" id="UP000187425"/>
    </source>
</evidence>
<keyword evidence="1" id="KW-0472">Membrane</keyword>
<sequence length="155" mass="17073">MGRDEMYSILVILLVLVLSVAGFLAYQNSKLVSNQKKLGTLSRNPSLMYSIFDQSCAASVEDPDVIPLVQYTVFVESSGQAVVNKPLAIINLCRVSAGRGNLVLADVERSVLEHIKLAAPSDAFIEHKAYLHRAANHAEKEMILNLEDVVKLQYT</sequence>
<dbReference type="Proteomes" id="UP000187313">
    <property type="component" value="Unassembled WGS sequence"/>
</dbReference>
<name>A0A1R0ZNF8_9BACL</name>
<protein>
    <submittedName>
        <fullName evidence="3">Uncharacterized protein</fullName>
    </submittedName>
</protein>
<keyword evidence="1" id="KW-1133">Transmembrane helix</keyword>
<feature type="transmembrane region" description="Helical" evidence="1">
    <location>
        <begin position="6"/>
        <end position="26"/>
    </location>
</feature>
<evidence type="ECO:0000256" key="1">
    <source>
        <dbReference type="SAM" id="Phobius"/>
    </source>
</evidence>
<reference evidence="3 5" key="1">
    <citation type="submission" date="2016-11" db="EMBL/GenBank/DDBJ databases">
        <title>Paenibacillus species isolates.</title>
        <authorList>
            <person name="Beno S.M."/>
        </authorList>
    </citation>
    <scope>NUCLEOTIDE SEQUENCE [LARGE SCALE GENOMIC DNA]</scope>
    <source>
        <strain evidence="3 5">FSL H7-0443</strain>
        <strain evidence="2 4">FSL R5-0923</strain>
    </source>
</reference>
<comment type="caution">
    <text evidence="3">The sequence shown here is derived from an EMBL/GenBank/DDBJ whole genome shotgun (WGS) entry which is preliminary data.</text>
</comment>
<gene>
    <name evidence="2" type="ORF">BSK51_13580</name>
    <name evidence="3" type="ORF">BSK65_00835</name>
</gene>
<keyword evidence="1" id="KW-0812">Transmembrane</keyword>
<evidence type="ECO:0000313" key="4">
    <source>
        <dbReference type="Proteomes" id="UP000187313"/>
    </source>
</evidence>
<evidence type="ECO:0000313" key="2">
    <source>
        <dbReference type="EMBL" id="OMD51555.1"/>
    </source>
</evidence>
<dbReference type="EMBL" id="MPTW01000001">
    <property type="protein sequence ID" value="OME74273.1"/>
    <property type="molecule type" value="Genomic_DNA"/>
</dbReference>
<dbReference type="AlphaFoldDB" id="A0A1R0ZNF8"/>
<proteinExistence type="predicted"/>
<dbReference type="EMBL" id="MPTD01000008">
    <property type="protein sequence ID" value="OMD51555.1"/>
    <property type="molecule type" value="Genomic_DNA"/>
</dbReference>
<keyword evidence="4" id="KW-1185">Reference proteome</keyword>